<accession>A0ABR2GKE0</accession>
<evidence type="ECO:0008006" key="4">
    <source>
        <dbReference type="Google" id="ProtNLM"/>
    </source>
</evidence>
<dbReference type="EMBL" id="JAPFFF010000609">
    <property type="protein sequence ID" value="KAK8833897.1"/>
    <property type="molecule type" value="Genomic_DNA"/>
</dbReference>
<evidence type="ECO:0000313" key="1">
    <source>
        <dbReference type="EMBL" id="KAK8833897.1"/>
    </source>
</evidence>
<name>A0ABR2GKE0_9EUKA</name>
<dbReference type="InterPro" id="IPR032675">
    <property type="entry name" value="LRR_dom_sf"/>
</dbReference>
<dbReference type="PANTHER" id="PTHR45661:SF3">
    <property type="entry name" value="IG-LIKE DOMAIN-CONTAINING PROTEIN"/>
    <property type="match status" value="1"/>
</dbReference>
<proteinExistence type="predicted"/>
<dbReference type="EMBL" id="JAPFFF010000031">
    <property type="protein sequence ID" value="KAK8845169.1"/>
    <property type="molecule type" value="Genomic_DNA"/>
</dbReference>
<dbReference type="Gene3D" id="3.80.10.10">
    <property type="entry name" value="Ribonuclease Inhibitor"/>
    <property type="match status" value="3"/>
</dbReference>
<evidence type="ECO:0000313" key="2">
    <source>
        <dbReference type="EMBL" id="KAK8845169.1"/>
    </source>
</evidence>
<comment type="caution">
    <text evidence="1">The sequence shown here is derived from an EMBL/GenBank/DDBJ whole genome shotgun (WGS) entry which is preliminary data.</text>
</comment>
<keyword evidence="3" id="KW-1185">Reference proteome</keyword>
<dbReference type="Proteomes" id="UP001470230">
    <property type="component" value="Unassembled WGS sequence"/>
</dbReference>
<dbReference type="InterPro" id="IPR053139">
    <property type="entry name" value="Surface_bspA-like"/>
</dbReference>
<evidence type="ECO:0000313" key="3">
    <source>
        <dbReference type="Proteomes" id="UP001470230"/>
    </source>
</evidence>
<dbReference type="PANTHER" id="PTHR45661">
    <property type="entry name" value="SURFACE ANTIGEN"/>
    <property type="match status" value="1"/>
</dbReference>
<protein>
    <recommendedName>
        <fullName evidence="4">Surface antigen BspA-like</fullName>
    </recommendedName>
</protein>
<dbReference type="InterPro" id="IPR026906">
    <property type="entry name" value="LRR_5"/>
</dbReference>
<sequence>MNATDRDDSQTVHDNSSNCLKLIFKSKIFFIPRSFSNLPDVDRNIYDELTKTNRYVIKSNVNDKIFISFLNHWIFGLIPNINIDNIQEYELLSQEFDRMKNLIQIFKRFNPKFEISYLIENNQKYKKKIKKKMNFIQIKKQKFLQVIDCRFENDFSRISKSKGIRKDFSNFLMKYDFFDKKFKLNFLLEDKLFQIHKLFKKEAIEAHLCNFSINRNNKTADLYNGFDLHGEKVIPTSIKCEDKDYFITNILENSFSSNLDLISISFEKNSHLEKICENSFSFSKIIKISFPPSLKIINAKAFYNCDYLESVTFPDNSQIKYIGKKAFSDTIISSISISSVNDLFIDDEAFSDCTKLENAEFKKLHSIGRNVFKGSLIKSIVIPSDIIAFKSRWILETRDLKEVKIHQKDIVNIQWYKNDFIFGKSDPLSSEFDALLYARKDIETVEIPSFIKRIDSSAFNQCRNIKKVIFEADSKLISIGDYAFYKSSLESITIPASVTDIERSAFSNCTNLKTVIFEDNSKLQSIGSHAFAGTKITRISIPSTVSVMKESPFQSSELPNLDLSKNMKLRVIEKRFLTLSNIEKVIFPSSVVEFKSDWCNLTEKLNQVEFGDENPNFTTINDGKLIVGQTDFMSNDYDNLLFASRNIENVSIPSFIKRIGHYAFDECKNLRTLEFPRNSELTTIEKNAFHNSGVVSVTLPSSLIHLNSNCFCNSKLQKVDFYDPKNSKLISIGDHSFANTSLKSITIPPNLELIGNTALGFNGLKIVTFPKDSKLKILSKNAFAHTPLQRIYLPASLIEIKREAFTFCRMIEQVHFDDNSQLEVIGSEAFSFSSLKAISIPHRISVIKKQAFGFCHNLFLIEISDHSFLTSLNRDAFSSSNENLSIFIPKGSILEKKRKKW</sequence>
<dbReference type="SUPFAM" id="SSF52058">
    <property type="entry name" value="L domain-like"/>
    <property type="match status" value="3"/>
</dbReference>
<dbReference type="Pfam" id="PF13306">
    <property type="entry name" value="LRR_5"/>
    <property type="match status" value="4"/>
</dbReference>
<reference evidence="1 3" key="1">
    <citation type="submission" date="2024-04" db="EMBL/GenBank/DDBJ databases">
        <title>Tritrichomonas musculus Genome.</title>
        <authorList>
            <person name="Alves-Ferreira E."/>
            <person name="Grigg M."/>
            <person name="Lorenzi H."/>
            <person name="Galac M."/>
        </authorList>
    </citation>
    <scope>NUCLEOTIDE SEQUENCE [LARGE SCALE GENOMIC DNA]</scope>
    <source>
        <strain evidence="1 3">EAF2021</strain>
    </source>
</reference>
<gene>
    <name evidence="2" type="ORF">M9Y10_021351</name>
    <name evidence="1" type="ORF">M9Y10_039984</name>
</gene>
<organism evidence="1 3">
    <name type="scientific">Tritrichomonas musculus</name>
    <dbReference type="NCBI Taxonomy" id="1915356"/>
    <lineage>
        <taxon>Eukaryota</taxon>
        <taxon>Metamonada</taxon>
        <taxon>Parabasalia</taxon>
        <taxon>Tritrichomonadida</taxon>
        <taxon>Tritrichomonadidae</taxon>
        <taxon>Tritrichomonas</taxon>
    </lineage>
</organism>